<evidence type="ECO:0000313" key="4">
    <source>
        <dbReference type="Proteomes" id="UP000266861"/>
    </source>
</evidence>
<dbReference type="InterPro" id="IPR013783">
    <property type="entry name" value="Ig-like_fold"/>
</dbReference>
<protein>
    <recommendedName>
        <fullName evidence="2">Cep192-like domain-containing protein</fullName>
    </recommendedName>
</protein>
<dbReference type="OrthoDB" id="2373707at2759"/>
<name>A0A397IIT4_9GLOM</name>
<evidence type="ECO:0000313" key="3">
    <source>
        <dbReference type="EMBL" id="RHZ74138.1"/>
    </source>
</evidence>
<feature type="compositionally biased region" description="Low complexity" evidence="1">
    <location>
        <begin position="95"/>
        <end position="114"/>
    </location>
</feature>
<sequence length="454" mass="49328">MSLDVVQPVDKNFDANDFLAIQPPVFANLPTITESDEDSSGVPIPLTNSPSLNSPEPEKKSMTLNPGGKIPTIITRPNTPDTDKTVVDSGNIVDSPSSISPSGSNSSRPNTPNSDKIFKQNNAKSKLNSNSRSQTPDINRRLSRSNNNNSPSTLSGSRTPSRSRSNTPDLDRSKRKSVQNSLLNDNANYEMKPLKEPLTSSNFIHLGIPGEINFPSANIREISIGVFHIFNPLDNPISWSLIPAAKSMFRRLGTATNASQKVEDDIFVVVKPRGFLRPKHAERVDVKFRPLGVGTYSQTYVLEGTTDGGGSAVDSVSMKFQGIATENTFNALLKKHRVSQPKEIKFEVDETTIKIPSTRIGKQRSLGIKISNVAKEAIRLTCKCETTEGPGGKFILSLPMNSVVIKPGGFSIIPVRFQPRAEGEVKGVVTIQSQQGNAEVKVDIVAKGILDTQQ</sequence>
<organism evidence="3 4">
    <name type="scientific">Diversispora epigaea</name>
    <dbReference type="NCBI Taxonomy" id="1348612"/>
    <lineage>
        <taxon>Eukaryota</taxon>
        <taxon>Fungi</taxon>
        <taxon>Fungi incertae sedis</taxon>
        <taxon>Mucoromycota</taxon>
        <taxon>Glomeromycotina</taxon>
        <taxon>Glomeromycetes</taxon>
        <taxon>Diversisporales</taxon>
        <taxon>Diversisporaceae</taxon>
        <taxon>Diversispora</taxon>
    </lineage>
</organism>
<reference evidence="3 4" key="1">
    <citation type="submission" date="2018-08" db="EMBL/GenBank/DDBJ databases">
        <title>Genome and evolution of the arbuscular mycorrhizal fungus Diversispora epigaea (formerly Glomus versiforme) and its bacterial endosymbionts.</title>
        <authorList>
            <person name="Sun X."/>
            <person name="Fei Z."/>
            <person name="Harrison M."/>
        </authorList>
    </citation>
    <scope>NUCLEOTIDE SEQUENCE [LARGE SCALE GENOMIC DNA]</scope>
    <source>
        <strain evidence="3 4">IT104</strain>
    </source>
</reference>
<feature type="domain" description="Cep192-like" evidence="2">
    <location>
        <begin position="211"/>
        <end position="307"/>
    </location>
</feature>
<dbReference type="Proteomes" id="UP000266861">
    <property type="component" value="Unassembled WGS sequence"/>
</dbReference>
<dbReference type="Pfam" id="PF22065">
    <property type="entry name" value="Cep192_D7"/>
    <property type="match status" value="1"/>
</dbReference>
<evidence type="ECO:0000259" key="2">
    <source>
        <dbReference type="Pfam" id="PF22065"/>
    </source>
</evidence>
<dbReference type="InterPro" id="IPR054087">
    <property type="entry name" value="Cep192-like_D7"/>
</dbReference>
<feature type="region of interest" description="Disordered" evidence="1">
    <location>
        <begin position="31"/>
        <end position="188"/>
    </location>
</feature>
<dbReference type="EMBL" id="PQFF01000210">
    <property type="protein sequence ID" value="RHZ74138.1"/>
    <property type="molecule type" value="Genomic_DNA"/>
</dbReference>
<feature type="compositionally biased region" description="Polar residues" evidence="1">
    <location>
        <begin position="178"/>
        <end position="187"/>
    </location>
</feature>
<feature type="compositionally biased region" description="Low complexity" evidence="1">
    <location>
        <begin position="144"/>
        <end position="168"/>
    </location>
</feature>
<accession>A0A397IIT4</accession>
<dbReference type="Gene3D" id="2.60.40.10">
    <property type="entry name" value="Immunoglobulins"/>
    <property type="match status" value="2"/>
</dbReference>
<feature type="compositionally biased region" description="Polar residues" evidence="1">
    <location>
        <begin position="119"/>
        <end position="137"/>
    </location>
</feature>
<gene>
    <name evidence="3" type="ORF">Glove_227g60</name>
</gene>
<dbReference type="AlphaFoldDB" id="A0A397IIT4"/>
<evidence type="ECO:0000256" key="1">
    <source>
        <dbReference type="SAM" id="MobiDB-lite"/>
    </source>
</evidence>
<proteinExistence type="predicted"/>
<comment type="caution">
    <text evidence="3">The sequence shown here is derived from an EMBL/GenBank/DDBJ whole genome shotgun (WGS) entry which is preliminary data.</text>
</comment>
<keyword evidence="4" id="KW-1185">Reference proteome</keyword>